<dbReference type="PRINTS" id="PR00261">
    <property type="entry name" value="LDLRECEPTOR"/>
</dbReference>
<dbReference type="InterPro" id="IPR002172">
    <property type="entry name" value="LDrepeatLR_classA_rpt"/>
</dbReference>
<evidence type="ECO:0000256" key="9">
    <source>
        <dbReference type="ARBA" id="ARBA00023136"/>
    </source>
</evidence>
<keyword evidence="8" id="KW-0297">G-protein coupled receptor</keyword>
<evidence type="ECO:0000256" key="14">
    <source>
        <dbReference type="SAM" id="MobiDB-lite"/>
    </source>
</evidence>
<dbReference type="GO" id="GO:0008528">
    <property type="term" value="F:G protein-coupled peptide receptor activity"/>
    <property type="evidence" value="ECO:0007669"/>
    <property type="project" value="TreeGrafter"/>
</dbReference>
<dbReference type="FunFam" id="1.20.1070.10:FF:000333">
    <property type="entry name" value="Relaxin receptor 1"/>
    <property type="match status" value="1"/>
</dbReference>
<dbReference type="InterPro" id="IPR001611">
    <property type="entry name" value="Leu-rich_rpt"/>
</dbReference>
<dbReference type="Pfam" id="PF00057">
    <property type="entry name" value="Ldl_recept_a"/>
    <property type="match status" value="6"/>
</dbReference>
<protein>
    <submittedName>
        <fullName evidence="18">G-protein coupled receptor GRL101</fullName>
    </submittedName>
</protein>
<feature type="transmembrane region" description="Helical" evidence="15">
    <location>
        <begin position="809"/>
        <end position="832"/>
    </location>
</feature>
<dbReference type="InterPro" id="IPR017452">
    <property type="entry name" value="GPCR_Rhodpsn_7TM"/>
</dbReference>
<keyword evidence="16" id="KW-0732">Signal</keyword>
<evidence type="ECO:0000256" key="15">
    <source>
        <dbReference type="SAM" id="Phobius"/>
    </source>
</evidence>
<dbReference type="PANTHER" id="PTHR24372">
    <property type="entry name" value="GLYCOPROTEIN HORMONE RECEPTOR"/>
    <property type="match status" value="1"/>
</dbReference>
<dbReference type="SMART" id="SM00365">
    <property type="entry name" value="LRR_SD22"/>
    <property type="match status" value="4"/>
</dbReference>
<dbReference type="AlphaFoldDB" id="A0A2I4Q9U2"/>
<proteinExistence type="evidence at transcript level"/>
<dbReference type="SUPFAM" id="SSF81321">
    <property type="entry name" value="Family A G protein-coupled receptor-like"/>
    <property type="match status" value="1"/>
</dbReference>
<dbReference type="PROSITE" id="PS50068">
    <property type="entry name" value="LDLRA_2"/>
    <property type="match status" value="9"/>
</dbReference>
<dbReference type="PANTHER" id="PTHR24372:SF77">
    <property type="entry name" value="G-PROTEIN COUPLED RECEPTORS FAMILY 1 PROFILE DOMAIN-CONTAINING PROTEIN"/>
    <property type="match status" value="1"/>
</dbReference>
<dbReference type="SMART" id="SM00369">
    <property type="entry name" value="LRR_TYP"/>
    <property type="match status" value="6"/>
</dbReference>
<dbReference type="PROSITE" id="PS01209">
    <property type="entry name" value="LDLRA_1"/>
    <property type="match status" value="4"/>
</dbReference>
<keyword evidence="7 15" id="KW-1133">Transmembrane helix</keyword>
<keyword evidence="9 15" id="KW-0472">Membrane</keyword>
<evidence type="ECO:0000256" key="11">
    <source>
        <dbReference type="ARBA" id="ARBA00023170"/>
    </source>
</evidence>
<feature type="region of interest" description="Disordered" evidence="14">
    <location>
        <begin position="1234"/>
        <end position="1254"/>
    </location>
</feature>
<feature type="disulfide bond" evidence="13">
    <location>
        <begin position="158"/>
        <end position="176"/>
    </location>
</feature>
<feature type="disulfide bond" evidence="13">
    <location>
        <begin position="131"/>
        <end position="146"/>
    </location>
</feature>
<feature type="disulfide bond" evidence="13">
    <location>
        <begin position="455"/>
        <end position="473"/>
    </location>
</feature>
<feature type="disulfide bond" evidence="13">
    <location>
        <begin position="377"/>
        <end position="395"/>
    </location>
</feature>
<comment type="similarity">
    <text evidence="2">Belongs to the G-protein coupled receptor 1 family.</text>
</comment>
<feature type="disulfide bond" evidence="13">
    <location>
        <begin position="409"/>
        <end position="421"/>
    </location>
</feature>
<evidence type="ECO:0000256" key="3">
    <source>
        <dbReference type="ARBA" id="ARBA00022475"/>
    </source>
</evidence>
<keyword evidence="12" id="KW-0807">Transducer</keyword>
<feature type="disulfide bond" evidence="13">
    <location>
        <begin position="428"/>
        <end position="443"/>
    </location>
</feature>
<evidence type="ECO:0000256" key="16">
    <source>
        <dbReference type="SAM" id="SignalP"/>
    </source>
</evidence>
<feature type="disulfide bond" evidence="13">
    <location>
        <begin position="282"/>
        <end position="297"/>
    </location>
</feature>
<dbReference type="CDD" id="cd15137">
    <property type="entry name" value="7tmA_Relaxin_R"/>
    <property type="match status" value="1"/>
</dbReference>
<dbReference type="Gene3D" id="3.80.10.10">
    <property type="entry name" value="Ribonuclease Inhibitor"/>
    <property type="match status" value="2"/>
</dbReference>
<evidence type="ECO:0000256" key="12">
    <source>
        <dbReference type="ARBA" id="ARBA00023224"/>
    </source>
</evidence>
<feature type="transmembrane region" description="Helical" evidence="15">
    <location>
        <begin position="930"/>
        <end position="952"/>
    </location>
</feature>
<dbReference type="SUPFAM" id="SSF52058">
    <property type="entry name" value="L domain-like"/>
    <property type="match status" value="1"/>
</dbReference>
<dbReference type="PROSITE" id="PS50262">
    <property type="entry name" value="G_PROTEIN_RECEP_F1_2"/>
    <property type="match status" value="1"/>
</dbReference>
<name>A0A2I4Q9U2_9EUCA</name>
<feature type="region of interest" description="Disordered" evidence="14">
    <location>
        <begin position="1168"/>
        <end position="1199"/>
    </location>
</feature>
<dbReference type="EMBL" id="KY427010">
    <property type="protein sequence ID" value="ARK36624.1"/>
    <property type="molecule type" value="mRNA"/>
</dbReference>
<dbReference type="Pfam" id="PF13855">
    <property type="entry name" value="LRR_8"/>
    <property type="match status" value="1"/>
</dbReference>
<comment type="subcellular location">
    <subcellularLocation>
        <location evidence="1">Cell membrane</location>
        <topology evidence="1">Multi-pass membrane protein</topology>
    </subcellularLocation>
</comment>
<evidence type="ECO:0000313" key="18">
    <source>
        <dbReference type="EMBL" id="ARK36624.1"/>
    </source>
</evidence>
<evidence type="ECO:0000256" key="2">
    <source>
        <dbReference type="ARBA" id="ARBA00010663"/>
    </source>
</evidence>
<feature type="disulfide bond" evidence="13">
    <location>
        <begin position="533"/>
        <end position="545"/>
    </location>
</feature>
<feature type="signal peptide" evidence="16">
    <location>
        <begin position="1"/>
        <end position="25"/>
    </location>
</feature>
<feature type="disulfide bond" evidence="13">
    <location>
        <begin position="170"/>
        <end position="185"/>
    </location>
</feature>
<accession>A0A2I4Q9U2</accession>
<dbReference type="Gene3D" id="4.10.400.10">
    <property type="entry name" value="Low-density Lipoprotein Receptor"/>
    <property type="match status" value="10"/>
</dbReference>
<feature type="transmembrane region" description="Helical" evidence="15">
    <location>
        <begin position="1063"/>
        <end position="1085"/>
    </location>
</feature>
<dbReference type="SMART" id="SM00192">
    <property type="entry name" value="LDLa"/>
    <property type="match status" value="12"/>
</dbReference>
<feature type="compositionally biased region" description="Low complexity" evidence="14">
    <location>
        <begin position="51"/>
        <end position="62"/>
    </location>
</feature>
<feature type="transmembrane region" description="Helical" evidence="15">
    <location>
        <begin position="1029"/>
        <end position="1051"/>
    </location>
</feature>
<dbReference type="InterPro" id="IPR000276">
    <property type="entry name" value="GPCR_Rhodpsn"/>
</dbReference>
<feature type="transmembrane region" description="Helical" evidence="15">
    <location>
        <begin position="983"/>
        <end position="1008"/>
    </location>
</feature>
<dbReference type="InterPro" id="IPR032675">
    <property type="entry name" value="LRR_dom_sf"/>
</dbReference>
<evidence type="ECO:0000259" key="17">
    <source>
        <dbReference type="PROSITE" id="PS50262"/>
    </source>
</evidence>
<evidence type="ECO:0000256" key="8">
    <source>
        <dbReference type="ARBA" id="ARBA00023040"/>
    </source>
</evidence>
<keyword evidence="5 15" id="KW-0812">Transmembrane</keyword>
<dbReference type="GO" id="GO:0009755">
    <property type="term" value="P:hormone-mediated signaling pathway"/>
    <property type="evidence" value="ECO:0007669"/>
    <property type="project" value="TreeGrafter"/>
</dbReference>
<evidence type="ECO:0000256" key="4">
    <source>
        <dbReference type="ARBA" id="ARBA00022614"/>
    </source>
</evidence>
<dbReference type="GO" id="GO:0007189">
    <property type="term" value="P:adenylate cyclase-activating G protein-coupled receptor signaling pathway"/>
    <property type="evidence" value="ECO:0007669"/>
    <property type="project" value="TreeGrafter"/>
</dbReference>
<comment type="caution">
    <text evidence="13">Lacks conserved residue(s) required for the propagation of feature annotation.</text>
</comment>
<dbReference type="SUPFAM" id="SSF57424">
    <property type="entry name" value="LDL receptor-like module"/>
    <property type="match status" value="8"/>
</dbReference>
<dbReference type="InterPro" id="IPR023415">
    <property type="entry name" value="LDLR_class-A_CS"/>
</dbReference>
<reference evidence="18" key="1">
    <citation type="submission" date="2017-01" db="EMBL/GenBank/DDBJ databases">
        <title>Relaxin-like receptors in the Eastern spiny lobster, Sagmariaisus verreauxi.</title>
        <authorList>
            <person name="Chandler J.C."/>
            <person name="Aizen J."/>
            <person name="Ventura T."/>
        </authorList>
    </citation>
    <scope>NUCLEOTIDE SEQUENCE</scope>
</reference>
<feature type="disulfide bond" evidence="13">
    <location>
        <begin position="270"/>
        <end position="288"/>
    </location>
</feature>
<feature type="disulfide bond" evidence="13">
    <location>
        <begin position="448"/>
        <end position="460"/>
    </location>
</feature>
<evidence type="ECO:0000256" key="6">
    <source>
        <dbReference type="ARBA" id="ARBA00022737"/>
    </source>
</evidence>
<dbReference type="InterPro" id="IPR003591">
    <property type="entry name" value="Leu-rich_rpt_typical-subtyp"/>
</dbReference>
<feature type="disulfide bond" evidence="13">
    <location>
        <begin position="540"/>
        <end position="558"/>
    </location>
</feature>
<dbReference type="CDD" id="cd00112">
    <property type="entry name" value="LDLa"/>
    <property type="match status" value="10"/>
</dbReference>
<dbReference type="GO" id="GO:0005886">
    <property type="term" value="C:plasma membrane"/>
    <property type="evidence" value="ECO:0007669"/>
    <property type="project" value="UniProtKB-SubCell"/>
</dbReference>
<feature type="disulfide bond" evidence="13">
    <location>
        <begin position="197"/>
        <end position="215"/>
    </location>
</feature>
<keyword evidence="4" id="KW-0433">Leucine-rich repeat</keyword>
<keyword evidence="10 13" id="KW-1015">Disulfide bond</keyword>
<feature type="region of interest" description="Disordered" evidence="14">
    <location>
        <begin position="36"/>
        <end position="62"/>
    </location>
</feature>
<feature type="disulfide bond" evidence="13">
    <location>
        <begin position="190"/>
        <end position="202"/>
    </location>
</feature>
<feature type="disulfide bond" evidence="13">
    <location>
        <begin position="263"/>
        <end position="275"/>
    </location>
</feature>
<feature type="disulfide bond" evidence="13">
    <location>
        <begin position="389"/>
        <end position="404"/>
    </location>
</feature>
<evidence type="ECO:0000256" key="1">
    <source>
        <dbReference type="ARBA" id="ARBA00004651"/>
    </source>
</evidence>
<feature type="chain" id="PRO_5014377134" evidence="16">
    <location>
        <begin position="26"/>
        <end position="1254"/>
    </location>
</feature>
<keyword evidence="6" id="KW-0677">Repeat</keyword>
<sequence length="1254" mass="139062" precursor="true">MVAMLLYSPLLLLPGLILPSSPSSASLLAGDVIEQSNTDTGRHNSHTHQSTTAETEVEPVTTRQWDSLSERDLCQPGLWQCWDGLHCIPENATCSGVAECPDESDENVAVCGCLPNEYQCRDECIDILRRCDTTRDCTAGEDEEHCETWVCPMSHYKCTNGLCVPSYAVCNFVDDCGDASDEHNCHYRKCFYSEFKCDNGDCIRPGLVCDDIQDCSDGTDEAQCQPEDFAVCGSGRRVHRYFWCNGWPECDDNHADELNCGECGEQEFQCPDSQCISLGNVCDAQCDCVDCADEQECSGYYTMNSGVAVCEVGQATTCIVSQKKRENDRCVSTENICDGMNHCYSGNQVSDETGCLLIDKENGKCEWAGEKGKWFPCSDGRCIPVRFLCDRKIDCLHGEDEYDCPSLECQEDEWQCTSGQCVPLTGRCDLSFHCRDKSDEMNCSEHQCGRGRVQCHTGQCLPEDYWCDHTNDCPDKSDELFCEELGSECEPAGFLCANGRQCIPAEERCIKFDDRHRGCVDGSHLLNCKSLECPAGMFKCLSGSCLEASKQCDGPIDCPETWDDEDYCPFQCSMMAEECRCQHLEADCTGLGLQYFPDIEENINRFIFADNNLSVTLQEKAIQDHDNMVYLDLSRNHIQHIKNGTFRYLWRLRILILSQNNLTNLTEGAFDGLHNLRTLHLDGNQIASLGPVAFYGLAALPTLDLSHQSLNLISPRAFVGLRNLTTLSLSHNLLASLDDAAFSGLRNVKKLDLTHNAIQVLSDKMFHHMPRLLHLETDEWRLCCLARHIEKCLPEGDEFSSCEDLMSNLVLRVCIWILGFIALLGNSFVILWRSFYSSGNKMHSFLIVNLGVGDFLMGVYLIIVAVVDHQYRGVYAAYELSWRTSSLCQLAGFISTFSSELSVFTLTVITVDRLIVIKFPFGARRVEGSVTRMVMAGVWILVAILSGLPLTYLDYFHNFYGRSGVCLALHITNEKPNGWEYSVFIFLVLNLLSFGVMAVSYVLMYMTARDTHTAARTGAQARAGDAGMATRMTLIVATDAACWLPIIFLGIASLSGLTIPPKVFSWIAVFVLPLNAAINPVLYTLSTAPVRKRLDHMRQSVNSRQWRSASAISAGSLLASSFKARMATELTDLGQASDGEARAPNTKSAVCVYTSSAPRPQKVVHYVQNPDVDEKKSINGSGASLRPSINGGDDEGHRLLCPKNSSALQGVQEGKDPGALELVPLEELNTTLPATKSASRKLSGRKNLSDNRYN</sequence>
<feature type="disulfide bond" evidence="13">
    <location>
        <begin position="416"/>
        <end position="434"/>
    </location>
</feature>
<feature type="domain" description="G-protein coupled receptors family 1 profile" evidence="17">
    <location>
        <begin position="825"/>
        <end position="1083"/>
    </location>
</feature>
<feature type="disulfide bond" evidence="13">
    <location>
        <begin position="151"/>
        <end position="163"/>
    </location>
</feature>
<feature type="transmembrane region" description="Helical" evidence="15">
    <location>
        <begin position="887"/>
        <end position="909"/>
    </location>
</feature>
<dbReference type="InterPro" id="IPR036055">
    <property type="entry name" value="LDL_receptor-like_sf"/>
</dbReference>
<evidence type="ECO:0000256" key="10">
    <source>
        <dbReference type="ARBA" id="ARBA00023157"/>
    </source>
</evidence>
<keyword evidence="11 18" id="KW-0675">Receptor</keyword>
<feature type="disulfide bond" evidence="13">
    <location>
        <begin position="209"/>
        <end position="224"/>
    </location>
</feature>
<dbReference type="FunFam" id="3.80.10.10:FF:001360">
    <property type="entry name" value="Uncharacterized protein"/>
    <property type="match status" value="1"/>
</dbReference>
<evidence type="ECO:0000256" key="5">
    <source>
        <dbReference type="ARBA" id="ARBA00022692"/>
    </source>
</evidence>
<feature type="disulfide bond" evidence="13">
    <location>
        <begin position="467"/>
        <end position="482"/>
    </location>
</feature>
<dbReference type="PROSITE" id="PS51450">
    <property type="entry name" value="LRR"/>
    <property type="match status" value="2"/>
</dbReference>
<evidence type="ECO:0000256" key="13">
    <source>
        <dbReference type="PROSITE-ProRule" id="PRU00124"/>
    </source>
</evidence>
<dbReference type="Pfam" id="PF00001">
    <property type="entry name" value="7tm_1"/>
    <property type="match status" value="1"/>
</dbReference>
<evidence type="ECO:0000256" key="7">
    <source>
        <dbReference type="ARBA" id="ARBA00022989"/>
    </source>
</evidence>
<dbReference type="Gene3D" id="1.20.1070.10">
    <property type="entry name" value="Rhodopsin 7-helix transmembrane proteins"/>
    <property type="match status" value="1"/>
</dbReference>
<keyword evidence="3" id="KW-1003">Cell membrane</keyword>
<organism evidence="18">
    <name type="scientific">Sagmariasus verreauxi</name>
    <name type="common">green rock lobster</name>
    <dbReference type="NCBI Taxonomy" id="1412110"/>
    <lineage>
        <taxon>Eukaryota</taxon>
        <taxon>Metazoa</taxon>
        <taxon>Ecdysozoa</taxon>
        <taxon>Arthropoda</taxon>
        <taxon>Crustacea</taxon>
        <taxon>Multicrustacea</taxon>
        <taxon>Malacostraca</taxon>
        <taxon>Eumalacostraca</taxon>
        <taxon>Eucarida</taxon>
        <taxon>Decapoda</taxon>
        <taxon>Pleocyemata</taxon>
        <taxon>Achelata</taxon>
        <taxon>Palinuroidea</taxon>
        <taxon>Palinuridae</taxon>
        <taxon>Sagmariasus</taxon>
    </lineage>
</organism>
<feature type="transmembrane region" description="Helical" evidence="15">
    <location>
        <begin position="844"/>
        <end position="867"/>
    </location>
</feature>